<protein>
    <submittedName>
        <fullName evidence="1">Uncharacterized protein</fullName>
    </submittedName>
</protein>
<dbReference type="Proteomes" id="UP001319930">
    <property type="component" value="Plasmid pNUITM-VK2"/>
</dbReference>
<dbReference type="GeneID" id="93756912"/>
<keyword evidence="1" id="KW-0614">Plasmid</keyword>
<evidence type="ECO:0000313" key="1">
    <source>
        <dbReference type="EMBL" id="ANS55351.1"/>
    </source>
</evidence>
<gene>
    <name evidence="2" type="ORF">NUITMVK2_1500</name>
</gene>
<name>A0A1B1LQL5_KLEPN</name>
<geneLocation type="plasmid" evidence="2 3">
    <name>pNUITM-VK2</name>
</geneLocation>
<organism evidence="1">
    <name type="scientific">Klebsiella pneumoniae</name>
    <dbReference type="NCBI Taxonomy" id="573"/>
    <lineage>
        <taxon>Bacteria</taxon>
        <taxon>Pseudomonadati</taxon>
        <taxon>Pseudomonadota</taxon>
        <taxon>Gammaproteobacteria</taxon>
        <taxon>Enterobacterales</taxon>
        <taxon>Enterobacteriaceae</taxon>
        <taxon>Klebsiella/Raoultella group</taxon>
        <taxon>Klebsiella</taxon>
        <taxon>Klebsiella pneumoniae complex</taxon>
    </lineage>
</organism>
<evidence type="ECO:0000313" key="3">
    <source>
        <dbReference type="Proteomes" id="UP001319930"/>
    </source>
</evidence>
<reference evidence="2 3" key="2">
    <citation type="submission" date="2021-09" db="EMBL/GenBank/DDBJ databases">
        <title>Whole genome sequencing of antimicrobial-resistant bacteria isolated from aquatic animals, plants, and environment in Asia.</title>
        <authorList>
            <person name="Hirabayashi A."/>
            <person name="Suzuki M."/>
        </authorList>
    </citation>
    <scope>NUCLEOTIDE SEQUENCE [LARGE SCALE GENOMIC DNA]</scope>
    <source>
        <strain evidence="2 3">NUITM-VK2</strain>
        <plasmid evidence="2 3">pNUITM-VK2</plasmid>
    </source>
</reference>
<dbReference type="RefSeq" id="WP_009654202.1">
    <property type="nucleotide sequence ID" value="NZ_AP018583.1"/>
</dbReference>
<dbReference type="EMBL" id="KU318421">
    <property type="protein sequence ID" value="ANS55351.1"/>
    <property type="molecule type" value="Genomic_DNA"/>
</dbReference>
<sequence>MADFASTKQNSSFELWFEQLQILAELNGDVAGEKADWVQAYEAGMAVDSAYYEAFGDSDD</sequence>
<accession>A0A1B1LQL5</accession>
<dbReference type="AlphaFoldDB" id="A0A1B1LQL5"/>
<geneLocation type="plasmid" evidence="1">
    <name>pKP04VIM</name>
</geneLocation>
<proteinExistence type="predicted"/>
<dbReference type="EMBL" id="AP025164">
    <property type="protein sequence ID" value="BDB31036.1"/>
    <property type="molecule type" value="Genomic_DNA"/>
</dbReference>
<reference evidence="1" key="1">
    <citation type="submission" date="2015-12" db="EMBL/GenBank/DDBJ databases">
        <title>Klebsiella pneumoniae strain KP04 plasmid pKP04VIM, complete sequence.</title>
        <authorList>
            <person name="Li R."/>
            <person name="Lin D."/>
            <person name="Chen C."/>
        </authorList>
    </citation>
    <scope>NUCLEOTIDE SEQUENCE</scope>
    <source>
        <plasmid evidence="1">pKP04VIM</plasmid>
    </source>
</reference>
<evidence type="ECO:0000313" key="2">
    <source>
        <dbReference type="EMBL" id="BDB31036.1"/>
    </source>
</evidence>